<sequence length="84" mass="8560">MLDNGGDRHGLSLGLRGSQRADHGGGARELAKDGMQIHEGAPLNEGRCRVVPGSCDAAFSLPAGINIFCKGYPCGGNYCSLGAG</sequence>
<evidence type="ECO:0000313" key="2">
    <source>
        <dbReference type="EMBL" id="GAA0773296.1"/>
    </source>
</evidence>
<feature type="compositionally biased region" description="Basic and acidic residues" evidence="1">
    <location>
        <begin position="19"/>
        <end position="28"/>
    </location>
</feature>
<feature type="compositionally biased region" description="Basic and acidic residues" evidence="1">
    <location>
        <begin position="1"/>
        <end position="10"/>
    </location>
</feature>
<reference evidence="2 3" key="1">
    <citation type="journal article" date="2019" name="Int. J. Syst. Evol. Microbiol.">
        <title>The Global Catalogue of Microorganisms (GCM) 10K type strain sequencing project: providing services to taxonomists for standard genome sequencing and annotation.</title>
        <authorList>
            <consortium name="The Broad Institute Genomics Platform"/>
            <consortium name="The Broad Institute Genome Sequencing Center for Infectious Disease"/>
            <person name="Wu L."/>
            <person name="Ma J."/>
        </authorList>
    </citation>
    <scope>NUCLEOTIDE SEQUENCE [LARGE SCALE GENOMIC DNA]</scope>
    <source>
        <strain evidence="2 3">JCM 15515</strain>
    </source>
</reference>
<dbReference type="EMBL" id="BAAAEX010000003">
    <property type="protein sequence ID" value="GAA0773296.1"/>
    <property type="molecule type" value="Genomic_DNA"/>
</dbReference>
<protein>
    <submittedName>
        <fullName evidence="2">Uncharacterized protein</fullName>
    </submittedName>
</protein>
<evidence type="ECO:0000256" key="1">
    <source>
        <dbReference type="SAM" id="MobiDB-lite"/>
    </source>
</evidence>
<evidence type="ECO:0000313" key="3">
    <source>
        <dbReference type="Proteomes" id="UP001500573"/>
    </source>
</evidence>
<keyword evidence="3" id="KW-1185">Reference proteome</keyword>
<dbReference type="Proteomes" id="UP001500573">
    <property type="component" value="Unassembled WGS sequence"/>
</dbReference>
<proteinExistence type="predicted"/>
<accession>A0ABN1KQF9</accession>
<feature type="region of interest" description="Disordered" evidence="1">
    <location>
        <begin position="1"/>
        <end position="28"/>
    </location>
</feature>
<gene>
    <name evidence="2" type="ORF">GCM10009108_03200</name>
</gene>
<name>A0ABN1KQF9_9BURK</name>
<comment type="caution">
    <text evidence="2">The sequence shown here is derived from an EMBL/GenBank/DDBJ whole genome shotgun (WGS) entry which is preliminary data.</text>
</comment>
<organism evidence="2 3">
    <name type="scientific">Castellaniella ginsengisoli</name>
    <dbReference type="NCBI Taxonomy" id="546114"/>
    <lineage>
        <taxon>Bacteria</taxon>
        <taxon>Pseudomonadati</taxon>
        <taxon>Pseudomonadota</taxon>
        <taxon>Betaproteobacteria</taxon>
        <taxon>Burkholderiales</taxon>
        <taxon>Alcaligenaceae</taxon>
        <taxon>Castellaniella</taxon>
    </lineage>
</organism>